<dbReference type="Proteomes" id="UP001500192">
    <property type="component" value="Unassembled WGS sequence"/>
</dbReference>
<evidence type="ECO:0000313" key="2">
    <source>
        <dbReference type="Proteomes" id="UP001500192"/>
    </source>
</evidence>
<comment type="caution">
    <text evidence="1">The sequence shown here is derived from an EMBL/GenBank/DDBJ whole genome shotgun (WGS) entry which is preliminary data.</text>
</comment>
<evidence type="ECO:0000313" key="1">
    <source>
        <dbReference type="EMBL" id="GAA5172473.1"/>
    </source>
</evidence>
<organism evidence="1 2">
    <name type="scientific">Amycolatopsis dongchuanensis</name>
    <dbReference type="NCBI Taxonomy" id="1070866"/>
    <lineage>
        <taxon>Bacteria</taxon>
        <taxon>Bacillati</taxon>
        <taxon>Actinomycetota</taxon>
        <taxon>Actinomycetes</taxon>
        <taxon>Pseudonocardiales</taxon>
        <taxon>Pseudonocardiaceae</taxon>
        <taxon>Amycolatopsis</taxon>
    </lineage>
</organism>
<dbReference type="EMBL" id="BAABIB010000100">
    <property type="protein sequence ID" value="GAA5172473.1"/>
    <property type="molecule type" value="Genomic_DNA"/>
</dbReference>
<gene>
    <name evidence="1" type="ORF">GCM10023214_54000</name>
</gene>
<keyword evidence="2" id="KW-1185">Reference proteome</keyword>
<dbReference type="RefSeq" id="WP_013673014.1">
    <property type="nucleotide sequence ID" value="NZ_BAABIB010000100.1"/>
</dbReference>
<accession>A0ABP9R8L4</accession>
<protein>
    <recommendedName>
        <fullName evidence="3">SnoaL-like domain-containing protein</fullName>
    </recommendedName>
</protein>
<proteinExistence type="predicted"/>
<name>A0ABP9R8L4_9PSEU</name>
<sequence length="159" mass="17946">MKLFKRKSIPREEQGIVNTTPEQTVRAFLNAFQLRDVEAALSVVDKSVRVEIFPLDVREGGFDDIRTALTDIVTAFPDLHLVIKDVIETGSVVTAELKVEGTQAADYAGAVNQEKHLDVDQAWRFTVDGDHIVGIHVYWCQNQLYRRLAVKRLDQIAIV</sequence>
<evidence type="ECO:0008006" key="3">
    <source>
        <dbReference type="Google" id="ProtNLM"/>
    </source>
</evidence>
<dbReference type="InterPro" id="IPR032710">
    <property type="entry name" value="NTF2-like_dom_sf"/>
</dbReference>
<dbReference type="InterPro" id="IPR009959">
    <property type="entry name" value="Cyclase_SnoaL-like"/>
</dbReference>
<dbReference type="Pfam" id="PF07366">
    <property type="entry name" value="SnoaL"/>
    <property type="match status" value="1"/>
</dbReference>
<dbReference type="SUPFAM" id="SSF54427">
    <property type="entry name" value="NTF2-like"/>
    <property type="match status" value="1"/>
</dbReference>
<reference evidence="2" key="1">
    <citation type="journal article" date="2019" name="Int. J. Syst. Evol. Microbiol.">
        <title>The Global Catalogue of Microorganisms (GCM) 10K type strain sequencing project: providing services to taxonomists for standard genome sequencing and annotation.</title>
        <authorList>
            <consortium name="The Broad Institute Genomics Platform"/>
            <consortium name="The Broad Institute Genome Sequencing Center for Infectious Disease"/>
            <person name="Wu L."/>
            <person name="Ma J."/>
        </authorList>
    </citation>
    <scope>NUCLEOTIDE SEQUENCE [LARGE SCALE GENOMIC DNA]</scope>
    <source>
        <strain evidence="2">JCM 18054</strain>
    </source>
</reference>
<dbReference type="Gene3D" id="3.10.450.50">
    <property type="match status" value="1"/>
</dbReference>